<accession>A0AAV7TSR9</accession>
<comment type="caution">
    <text evidence="2">The sequence shown here is derived from an EMBL/GenBank/DDBJ whole genome shotgun (WGS) entry which is preliminary data.</text>
</comment>
<dbReference type="AlphaFoldDB" id="A0AAV7TSR9"/>
<evidence type="ECO:0000313" key="3">
    <source>
        <dbReference type="Proteomes" id="UP001066276"/>
    </source>
</evidence>
<evidence type="ECO:0000313" key="2">
    <source>
        <dbReference type="EMBL" id="KAJ1179740.1"/>
    </source>
</evidence>
<proteinExistence type="predicted"/>
<gene>
    <name evidence="2" type="ORF">NDU88_004974</name>
</gene>
<feature type="region of interest" description="Disordered" evidence="1">
    <location>
        <begin position="157"/>
        <end position="177"/>
    </location>
</feature>
<keyword evidence="3" id="KW-1185">Reference proteome</keyword>
<protein>
    <submittedName>
        <fullName evidence="2">Uncharacterized protein</fullName>
    </submittedName>
</protein>
<sequence>MEVARAARILPFSFSSFGLLSLQAQPRRPSQYAAARARSTARSPVSPLASLGAPHTSGARHASSSPPPRSDRRPWSPAAAGVRLLRGGPAAPNWTEESSPQHGPQSAPHPGSSRSNPQHPAPPGRNTRRRLGPLGSLLTACCRAAPFSSWGFRAPEHGAGSSRATHGVRGSARSHSGPAVLIPASPSAPASAAILIFRPNRATASTQSLFFTNSRLSRIPQGSGSPQEQLGWHYQVEKQQFLRADDGGVQSTLRVRPPS</sequence>
<reference evidence="2" key="1">
    <citation type="journal article" date="2022" name="bioRxiv">
        <title>Sequencing and chromosome-scale assembly of the giantPleurodeles waltlgenome.</title>
        <authorList>
            <person name="Brown T."/>
            <person name="Elewa A."/>
            <person name="Iarovenko S."/>
            <person name="Subramanian E."/>
            <person name="Araus A.J."/>
            <person name="Petzold A."/>
            <person name="Susuki M."/>
            <person name="Suzuki K.-i.T."/>
            <person name="Hayashi T."/>
            <person name="Toyoda A."/>
            <person name="Oliveira C."/>
            <person name="Osipova E."/>
            <person name="Leigh N.D."/>
            <person name="Simon A."/>
            <person name="Yun M.H."/>
        </authorList>
    </citation>
    <scope>NUCLEOTIDE SEQUENCE</scope>
    <source>
        <strain evidence="2">20211129_DDA</strain>
        <tissue evidence="2">Liver</tissue>
    </source>
</reference>
<name>A0AAV7TSR9_PLEWA</name>
<dbReference type="Proteomes" id="UP001066276">
    <property type="component" value="Chromosome 3_2"/>
</dbReference>
<dbReference type="EMBL" id="JANPWB010000006">
    <property type="protein sequence ID" value="KAJ1179740.1"/>
    <property type="molecule type" value="Genomic_DNA"/>
</dbReference>
<organism evidence="2 3">
    <name type="scientific">Pleurodeles waltl</name>
    <name type="common">Iberian ribbed newt</name>
    <dbReference type="NCBI Taxonomy" id="8319"/>
    <lineage>
        <taxon>Eukaryota</taxon>
        <taxon>Metazoa</taxon>
        <taxon>Chordata</taxon>
        <taxon>Craniata</taxon>
        <taxon>Vertebrata</taxon>
        <taxon>Euteleostomi</taxon>
        <taxon>Amphibia</taxon>
        <taxon>Batrachia</taxon>
        <taxon>Caudata</taxon>
        <taxon>Salamandroidea</taxon>
        <taxon>Salamandridae</taxon>
        <taxon>Pleurodelinae</taxon>
        <taxon>Pleurodeles</taxon>
    </lineage>
</organism>
<feature type="compositionally biased region" description="Low complexity" evidence="1">
    <location>
        <begin position="33"/>
        <end position="43"/>
    </location>
</feature>
<feature type="region of interest" description="Disordered" evidence="1">
    <location>
        <begin position="23"/>
        <end position="132"/>
    </location>
</feature>
<feature type="compositionally biased region" description="Polar residues" evidence="1">
    <location>
        <begin position="95"/>
        <end position="104"/>
    </location>
</feature>
<evidence type="ECO:0000256" key="1">
    <source>
        <dbReference type="SAM" id="MobiDB-lite"/>
    </source>
</evidence>